<dbReference type="InterPro" id="IPR009983">
    <property type="entry name" value="UPF0358"/>
</dbReference>
<dbReference type="EMBL" id="DWYW01000173">
    <property type="protein sequence ID" value="HJA90616.1"/>
    <property type="molecule type" value="Genomic_DNA"/>
</dbReference>
<gene>
    <name evidence="1" type="ORF">H9948_07495</name>
</gene>
<reference evidence="1" key="2">
    <citation type="submission" date="2021-04" db="EMBL/GenBank/DDBJ databases">
        <authorList>
            <person name="Gilroy R."/>
        </authorList>
    </citation>
    <scope>NUCLEOTIDE SEQUENCE</scope>
    <source>
        <strain evidence="1">CHK171-505</strain>
    </source>
</reference>
<accession>A0A9D2KZ09</accession>
<evidence type="ECO:0000313" key="2">
    <source>
        <dbReference type="Proteomes" id="UP000886856"/>
    </source>
</evidence>
<dbReference type="Proteomes" id="UP000886856">
    <property type="component" value="Unassembled WGS sequence"/>
</dbReference>
<dbReference type="InterPro" id="IPR036270">
    <property type="entry name" value="UPF0358_sf"/>
</dbReference>
<comment type="caution">
    <text evidence="1">The sequence shown here is derived from an EMBL/GenBank/DDBJ whole genome shotgun (WGS) entry which is preliminary data.</text>
</comment>
<organism evidence="1 2">
    <name type="scientific">Candidatus Jeotgalibaca merdavium</name>
    <dbReference type="NCBI Taxonomy" id="2838627"/>
    <lineage>
        <taxon>Bacteria</taxon>
        <taxon>Bacillati</taxon>
        <taxon>Bacillota</taxon>
        <taxon>Bacilli</taxon>
        <taxon>Lactobacillales</taxon>
        <taxon>Carnobacteriaceae</taxon>
        <taxon>Jeotgalibaca</taxon>
    </lineage>
</organism>
<dbReference type="NCBIfam" id="NF010187">
    <property type="entry name" value="PRK13666.1"/>
    <property type="match status" value="1"/>
</dbReference>
<dbReference type="SUPFAM" id="SSF140404">
    <property type="entry name" value="EF2458-like"/>
    <property type="match status" value="1"/>
</dbReference>
<proteinExistence type="predicted"/>
<reference evidence="1" key="1">
    <citation type="journal article" date="2021" name="PeerJ">
        <title>Extensive microbial diversity within the chicken gut microbiome revealed by metagenomics and culture.</title>
        <authorList>
            <person name="Gilroy R."/>
            <person name="Ravi A."/>
            <person name="Getino M."/>
            <person name="Pursley I."/>
            <person name="Horton D.L."/>
            <person name="Alikhan N.F."/>
            <person name="Baker D."/>
            <person name="Gharbi K."/>
            <person name="Hall N."/>
            <person name="Watson M."/>
            <person name="Adriaenssens E.M."/>
            <person name="Foster-Nyarko E."/>
            <person name="Jarju S."/>
            <person name="Secka A."/>
            <person name="Antonio M."/>
            <person name="Oren A."/>
            <person name="Chaudhuri R.R."/>
            <person name="La Ragione R."/>
            <person name="Hildebrand F."/>
            <person name="Pallen M.J."/>
        </authorList>
    </citation>
    <scope>NUCLEOTIDE SEQUENCE</scope>
    <source>
        <strain evidence="1">CHK171-505</strain>
    </source>
</reference>
<dbReference type="AlphaFoldDB" id="A0A9D2KZ09"/>
<sequence>MHMTIQNKDQARQILKQDAEKIYSLINSQKEHLCFAACPAFEEVVDTQLFGLSKQIDFAVQLGILGQEEGHLILSDLETSLNHMYSDYFTQKTTKPLREGGN</sequence>
<name>A0A9D2KZ09_9LACT</name>
<dbReference type="Gene3D" id="1.10.287.750">
    <property type="entry name" value="SO2669-like"/>
    <property type="match status" value="1"/>
</dbReference>
<dbReference type="Pfam" id="PF07408">
    <property type="entry name" value="DUF1507"/>
    <property type="match status" value="1"/>
</dbReference>
<protein>
    <submittedName>
        <fullName evidence="1">YlaN family protein</fullName>
    </submittedName>
</protein>
<evidence type="ECO:0000313" key="1">
    <source>
        <dbReference type="EMBL" id="HJA90616.1"/>
    </source>
</evidence>